<dbReference type="AlphaFoldDB" id="S5TFN4"/>
<dbReference type="EMBL" id="CP005996">
    <property type="protein sequence ID" value="AGS39657.1"/>
    <property type="molecule type" value="Genomic_DNA"/>
</dbReference>
<feature type="region of interest" description="Disordered" evidence="1">
    <location>
        <begin position="64"/>
        <end position="86"/>
    </location>
</feature>
<dbReference type="KEGG" id="cza:CYCME_1328"/>
<organism evidence="2 3">
    <name type="scientific">Cycloclasticus zancles 78-ME</name>
    <dbReference type="NCBI Taxonomy" id="1198232"/>
    <lineage>
        <taxon>Bacteria</taxon>
        <taxon>Pseudomonadati</taxon>
        <taxon>Pseudomonadota</taxon>
        <taxon>Gammaproteobacteria</taxon>
        <taxon>Thiotrichales</taxon>
        <taxon>Piscirickettsiaceae</taxon>
        <taxon>Cycloclasticus</taxon>
    </lineage>
</organism>
<feature type="region of interest" description="Disordered" evidence="1">
    <location>
        <begin position="1"/>
        <end position="32"/>
    </location>
</feature>
<dbReference type="Proteomes" id="UP000015380">
    <property type="component" value="Chromosome"/>
</dbReference>
<reference evidence="2 3" key="1">
    <citation type="submission" date="2013-05" db="EMBL/GenBank/DDBJ databases">
        <title>Between feast and famine: a lifestyle of most important marine PAH-degrading bacterium Cycloclasticus sp. 7ME.</title>
        <authorList>
            <person name="Yakimov M.M."/>
            <person name="Messina E."/>
            <person name="Genovese M."/>
            <person name="Denaro R."/>
            <person name="Crisafi F."/>
            <person name="Russo D."/>
            <person name="Cappello S."/>
            <person name="Santisi S."/>
            <person name="Smedile F."/>
            <person name="Golyshina O.V."/>
            <person name="Tran H."/>
            <person name="Pieper D.H."/>
            <person name="Golyshin P.N."/>
            <person name="Giuliano L."/>
        </authorList>
    </citation>
    <scope>NUCLEOTIDE SEQUENCE [LARGE SCALE GENOMIC DNA]</scope>
    <source>
        <strain evidence="2 3">78-ME</strain>
    </source>
</reference>
<gene>
    <name evidence="2" type="ORF">CYCME_1328</name>
</gene>
<name>S5TFN4_9GAMM</name>
<evidence type="ECO:0000256" key="1">
    <source>
        <dbReference type="SAM" id="MobiDB-lite"/>
    </source>
</evidence>
<accession>S5TFN4</accession>
<sequence>MTMDGEDDSTHLMHDMDNADLASEPNSSGCAESSCYCAMGGCSSAMLPTTVHDTAILLGSFQKNSQPPSLAISQIPTSLYRPPISR</sequence>
<feature type="compositionally biased region" description="Basic and acidic residues" evidence="1">
    <location>
        <begin position="8"/>
        <end position="17"/>
    </location>
</feature>
<keyword evidence="3" id="KW-1185">Reference proteome</keyword>
<proteinExistence type="predicted"/>
<evidence type="ECO:0000313" key="2">
    <source>
        <dbReference type="EMBL" id="AGS39657.1"/>
    </source>
</evidence>
<reference evidence="3" key="2">
    <citation type="journal article" date="2016" name="Environ. Microbiol. Rep.">
        <title>Analysis of defence systems and a conjugative IncP-1 plasmid in the marine polyaromatic hydrocarbons-degrading bacterium Cycloclasticus sp. 78-ME.</title>
        <authorList>
            <person name="Yakimov M.M."/>
            <person name="Crisafi F."/>
            <person name="Messina E."/>
            <person name="Smedile F."/>
            <person name="Lopatina A."/>
            <person name="Denaro R."/>
            <person name="Pieper D.H."/>
            <person name="Golyshin P.N."/>
            <person name="Giuliano L."/>
        </authorList>
    </citation>
    <scope>NUCLEOTIDE SEQUENCE [LARGE SCALE GENOMIC DNA]</scope>
    <source>
        <strain evidence="3">78-ME</strain>
    </source>
</reference>
<dbReference type="HOGENOM" id="CLU_2492655_0_0_6"/>
<protein>
    <submittedName>
        <fullName evidence="2">Uncharacterized protein</fullName>
    </submittedName>
</protein>
<feature type="compositionally biased region" description="Polar residues" evidence="1">
    <location>
        <begin position="64"/>
        <end position="77"/>
    </location>
</feature>
<evidence type="ECO:0000313" key="3">
    <source>
        <dbReference type="Proteomes" id="UP000015380"/>
    </source>
</evidence>